<feature type="transmembrane region" description="Helical" evidence="5">
    <location>
        <begin position="91"/>
        <end position="110"/>
    </location>
</feature>
<keyword evidence="3 5" id="KW-1133">Transmembrane helix</keyword>
<proteinExistence type="predicted"/>
<keyword evidence="4 5" id="KW-0472">Membrane</keyword>
<dbReference type="InterPro" id="IPR035952">
    <property type="entry name" value="Rhomboid-like_sf"/>
</dbReference>
<feature type="transmembrane region" description="Helical" evidence="5">
    <location>
        <begin position="63"/>
        <end position="84"/>
    </location>
</feature>
<evidence type="ECO:0000256" key="3">
    <source>
        <dbReference type="ARBA" id="ARBA00022989"/>
    </source>
</evidence>
<reference evidence="6 7" key="1">
    <citation type="submission" date="2019-01" db="EMBL/GenBank/DDBJ databases">
        <title>Halorientalis sp. F13-25 a new haloarchaeum isolated from hypersaline water.</title>
        <authorList>
            <person name="Ana D.-V."/>
            <person name="Cristina S.-P."/>
            <person name="Antonio V."/>
        </authorList>
    </citation>
    <scope>NUCLEOTIDE SEQUENCE [LARGE SCALE GENOMIC DNA]</scope>
    <source>
        <strain evidence="6 7">F13-25</strain>
    </source>
</reference>
<name>A0A498L2F7_9EURY</name>
<evidence type="ECO:0000256" key="5">
    <source>
        <dbReference type="SAM" id="Phobius"/>
    </source>
</evidence>
<dbReference type="Proteomes" id="UP000289691">
    <property type="component" value="Unassembled WGS sequence"/>
</dbReference>
<accession>A0A498L2F7</accession>
<evidence type="ECO:0008006" key="8">
    <source>
        <dbReference type="Google" id="ProtNLM"/>
    </source>
</evidence>
<dbReference type="GO" id="GO:0016020">
    <property type="term" value="C:membrane"/>
    <property type="evidence" value="ECO:0007669"/>
    <property type="project" value="UniProtKB-SubCell"/>
</dbReference>
<dbReference type="AlphaFoldDB" id="A0A498L2F7"/>
<protein>
    <recommendedName>
        <fullName evidence="8">Rhomboid family protein</fullName>
    </recommendedName>
</protein>
<dbReference type="EMBL" id="RDFA01000003">
    <property type="protein sequence ID" value="RXK49064.1"/>
    <property type="molecule type" value="Genomic_DNA"/>
</dbReference>
<sequence length="145" mass="15313">MSLFVHEGLGHYLGNMALFLPFDGVLTALTSDEHVLGAIQATHVPVSILFPVLYSTYGVGSSLAVAGMIAATFVRAVAVVTGRVDADPVRAILGGAFAVIALTLYTWGFLTESFLYVRITDHHLGGWIAGALAETPWLVGPRTGE</sequence>
<comment type="subcellular location">
    <subcellularLocation>
        <location evidence="1">Membrane</location>
        <topology evidence="1">Multi-pass membrane protein</topology>
    </subcellularLocation>
</comment>
<evidence type="ECO:0000313" key="7">
    <source>
        <dbReference type="Proteomes" id="UP000289691"/>
    </source>
</evidence>
<evidence type="ECO:0000256" key="4">
    <source>
        <dbReference type="ARBA" id="ARBA00023136"/>
    </source>
</evidence>
<organism evidence="6 7">
    <name type="scientific">Halorientalis pallida</name>
    <dbReference type="NCBI Taxonomy" id="2479928"/>
    <lineage>
        <taxon>Archaea</taxon>
        <taxon>Methanobacteriati</taxon>
        <taxon>Methanobacteriota</taxon>
        <taxon>Stenosarchaea group</taxon>
        <taxon>Halobacteria</taxon>
        <taxon>Halobacteriales</taxon>
        <taxon>Haloarculaceae</taxon>
        <taxon>Halorientalis</taxon>
    </lineage>
</organism>
<dbReference type="OrthoDB" id="380708at2157"/>
<dbReference type="SUPFAM" id="SSF144091">
    <property type="entry name" value="Rhomboid-like"/>
    <property type="match status" value="1"/>
</dbReference>
<evidence type="ECO:0000256" key="1">
    <source>
        <dbReference type="ARBA" id="ARBA00004141"/>
    </source>
</evidence>
<comment type="caution">
    <text evidence="6">The sequence shown here is derived from an EMBL/GenBank/DDBJ whole genome shotgun (WGS) entry which is preliminary data.</text>
</comment>
<keyword evidence="7" id="KW-1185">Reference proteome</keyword>
<evidence type="ECO:0000256" key="2">
    <source>
        <dbReference type="ARBA" id="ARBA00022692"/>
    </source>
</evidence>
<gene>
    <name evidence="6" type="ORF">EAF64_09035</name>
</gene>
<keyword evidence="2 5" id="KW-0812">Transmembrane</keyword>
<evidence type="ECO:0000313" key="6">
    <source>
        <dbReference type="EMBL" id="RXK49064.1"/>
    </source>
</evidence>
<dbReference type="RefSeq" id="WP_129068661.1">
    <property type="nucleotide sequence ID" value="NZ_RDFA01000003.1"/>
</dbReference>
<dbReference type="Gene3D" id="1.20.1540.10">
    <property type="entry name" value="Rhomboid-like"/>
    <property type="match status" value="1"/>
</dbReference>